<feature type="compositionally biased region" description="Polar residues" evidence="1">
    <location>
        <begin position="71"/>
        <end position="91"/>
    </location>
</feature>
<gene>
    <name evidence="2" type="ORF">V5799_012732</name>
</gene>
<accession>A0AAQ4E7Z2</accession>
<evidence type="ECO:0000256" key="1">
    <source>
        <dbReference type="SAM" id="MobiDB-lite"/>
    </source>
</evidence>
<dbReference type="AlphaFoldDB" id="A0AAQ4E7Z2"/>
<reference evidence="2 3" key="1">
    <citation type="journal article" date="2023" name="Arcadia Sci">
        <title>De novo assembly of a long-read Amblyomma americanum tick genome.</title>
        <authorList>
            <person name="Chou S."/>
            <person name="Poskanzer K.E."/>
            <person name="Rollins M."/>
            <person name="Thuy-Boun P.S."/>
        </authorList>
    </citation>
    <scope>NUCLEOTIDE SEQUENCE [LARGE SCALE GENOMIC DNA]</scope>
    <source>
        <strain evidence="2">F_SG_1</strain>
        <tissue evidence="2">Salivary glands</tissue>
    </source>
</reference>
<evidence type="ECO:0000313" key="2">
    <source>
        <dbReference type="EMBL" id="KAK8770805.1"/>
    </source>
</evidence>
<dbReference type="Proteomes" id="UP001321473">
    <property type="component" value="Unassembled WGS sequence"/>
</dbReference>
<sequence length="99" mass="10319">MATGVTNSKRLDAADSEVRHEIYAEAATNQAQDEPVQAAAVGTTTGGEQKPRRIGEPATLGASAPTAADQADSTTAGSVRTALNRTSSQRWCTRGYSPR</sequence>
<evidence type="ECO:0000313" key="3">
    <source>
        <dbReference type="Proteomes" id="UP001321473"/>
    </source>
</evidence>
<protein>
    <submittedName>
        <fullName evidence="2">Uncharacterized protein</fullName>
    </submittedName>
</protein>
<dbReference type="EMBL" id="JARKHS020020545">
    <property type="protein sequence ID" value="KAK8770805.1"/>
    <property type="molecule type" value="Genomic_DNA"/>
</dbReference>
<comment type="caution">
    <text evidence="2">The sequence shown here is derived from an EMBL/GenBank/DDBJ whole genome shotgun (WGS) entry which is preliminary data.</text>
</comment>
<name>A0AAQ4E7Z2_AMBAM</name>
<keyword evidence="3" id="KW-1185">Reference proteome</keyword>
<feature type="region of interest" description="Disordered" evidence="1">
    <location>
        <begin position="25"/>
        <end position="99"/>
    </location>
</feature>
<proteinExistence type="predicted"/>
<organism evidence="2 3">
    <name type="scientific">Amblyomma americanum</name>
    <name type="common">Lone star tick</name>
    <dbReference type="NCBI Taxonomy" id="6943"/>
    <lineage>
        <taxon>Eukaryota</taxon>
        <taxon>Metazoa</taxon>
        <taxon>Ecdysozoa</taxon>
        <taxon>Arthropoda</taxon>
        <taxon>Chelicerata</taxon>
        <taxon>Arachnida</taxon>
        <taxon>Acari</taxon>
        <taxon>Parasitiformes</taxon>
        <taxon>Ixodida</taxon>
        <taxon>Ixodoidea</taxon>
        <taxon>Ixodidae</taxon>
        <taxon>Amblyomminae</taxon>
        <taxon>Amblyomma</taxon>
    </lineage>
</organism>